<dbReference type="GO" id="GO:0006614">
    <property type="term" value="P:SRP-dependent cotranslational protein targeting to membrane"/>
    <property type="evidence" value="ECO:0007669"/>
    <property type="project" value="InterPro"/>
</dbReference>
<keyword evidence="1" id="KW-0812">Transmembrane</keyword>
<keyword evidence="1" id="KW-0472">Membrane</keyword>
<dbReference type="AlphaFoldDB" id="A0A7S3NKB7"/>
<organism evidence="2">
    <name type="scientific">Aureoumbra lagunensis</name>
    <dbReference type="NCBI Taxonomy" id="44058"/>
    <lineage>
        <taxon>Eukaryota</taxon>
        <taxon>Sar</taxon>
        <taxon>Stramenopiles</taxon>
        <taxon>Ochrophyta</taxon>
        <taxon>Pelagophyceae</taxon>
        <taxon>Pelagomonadales</taxon>
        <taxon>Aureoumbra</taxon>
    </lineage>
</organism>
<feature type="transmembrane region" description="Helical" evidence="1">
    <location>
        <begin position="157"/>
        <end position="178"/>
    </location>
</feature>
<keyword evidence="1" id="KW-1133">Transmembrane helix</keyword>
<protein>
    <recommendedName>
        <fullName evidence="3">Translocon-associated protein subunit gamma</fullName>
    </recommendedName>
</protein>
<dbReference type="GO" id="GO:0016020">
    <property type="term" value="C:membrane"/>
    <property type="evidence" value="ECO:0007669"/>
    <property type="project" value="InterPro"/>
</dbReference>
<proteinExistence type="predicted"/>
<feature type="transmembrane region" description="Helical" evidence="1">
    <location>
        <begin position="124"/>
        <end position="145"/>
    </location>
</feature>
<dbReference type="InterPro" id="IPR009779">
    <property type="entry name" value="SSR3"/>
</dbReference>
<reference evidence="2" key="1">
    <citation type="submission" date="2021-01" db="EMBL/GenBank/DDBJ databases">
        <authorList>
            <person name="Corre E."/>
            <person name="Pelletier E."/>
            <person name="Niang G."/>
            <person name="Scheremetjew M."/>
            <person name="Finn R."/>
            <person name="Kale V."/>
            <person name="Holt S."/>
            <person name="Cochrane G."/>
            <person name="Meng A."/>
            <person name="Brown T."/>
            <person name="Cohen L."/>
        </authorList>
    </citation>
    <scope>NUCLEOTIDE SEQUENCE</scope>
    <source>
        <strain evidence="2">CCMP1510</strain>
    </source>
</reference>
<name>A0A7S3NKB7_9STRA</name>
<evidence type="ECO:0000313" key="2">
    <source>
        <dbReference type="EMBL" id="CAE0365859.1"/>
    </source>
</evidence>
<accession>A0A7S3NKB7</accession>
<gene>
    <name evidence="2" type="ORF">ALAG00032_LOCUS6603</name>
</gene>
<feature type="transmembrane region" description="Helical" evidence="1">
    <location>
        <begin position="27"/>
        <end position="46"/>
    </location>
</feature>
<feature type="transmembrane region" description="Helical" evidence="1">
    <location>
        <begin position="58"/>
        <end position="76"/>
    </location>
</feature>
<evidence type="ECO:0008006" key="3">
    <source>
        <dbReference type="Google" id="ProtNLM"/>
    </source>
</evidence>
<evidence type="ECO:0000256" key="1">
    <source>
        <dbReference type="SAM" id="Phobius"/>
    </source>
</evidence>
<dbReference type="Pfam" id="PF07074">
    <property type="entry name" value="TRAP-gamma"/>
    <property type="match status" value="1"/>
</dbReference>
<sequence length="179" mass="19883">MRGKEKFEEVLKENSLYGRCKTSVNQWIIYGVSGFVMSMMPTLLYTSPMFDVSVRDSLTQLIGVGLGCTILMAWAYRSVALQRRIRLLSKHQIPQNKSGGSIAKKEREEAQIAFEAKTSDISCAYALMTVNAAYLILWIACAFSILPKLWTDMSSNINHLIAIAGTSIFLASRAATFLA</sequence>
<dbReference type="EMBL" id="HBIJ01009387">
    <property type="protein sequence ID" value="CAE0365859.1"/>
    <property type="molecule type" value="Transcribed_RNA"/>
</dbReference>